<accession>A0AA36HXQ0</accession>
<organism evidence="1 2">
    <name type="scientific">Effrenium voratum</name>
    <dbReference type="NCBI Taxonomy" id="2562239"/>
    <lineage>
        <taxon>Eukaryota</taxon>
        <taxon>Sar</taxon>
        <taxon>Alveolata</taxon>
        <taxon>Dinophyceae</taxon>
        <taxon>Suessiales</taxon>
        <taxon>Symbiodiniaceae</taxon>
        <taxon>Effrenium</taxon>
    </lineage>
</organism>
<sequence>MIPIGVGSFHGPPTEDMLAKLACVKWCVLATYLSAIGRLVTDEPFGAVNDVFGASFGAFLLKEDPALGYCFRCLQETPLGAMSEGGLSCLLPYLLMASLNSLFGMLRVYAIAVRYGTLLPCTGRPLCTQPLWVLLSALSQLLSSCICWKVYKLMQLQAMEYLRVDLNIGGAGGEGRSAQPLPLIRPFQVRSKHPSPHTSEGDGTQLFFLRQIWTMLTQHTWHDCHGTTKLVLRVKV</sequence>
<keyword evidence="2" id="KW-1185">Reference proteome</keyword>
<proteinExistence type="predicted"/>
<dbReference type="AlphaFoldDB" id="A0AA36HXQ0"/>
<comment type="caution">
    <text evidence="1">The sequence shown here is derived from an EMBL/GenBank/DDBJ whole genome shotgun (WGS) entry which is preliminary data.</text>
</comment>
<reference evidence="1" key="1">
    <citation type="submission" date="2023-08" db="EMBL/GenBank/DDBJ databases">
        <authorList>
            <person name="Chen Y."/>
            <person name="Shah S."/>
            <person name="Dougan E. K."/>
            <person name="Thang M."/>
            <person name="Chan C."/>
        </authorList>
    </citation>
    <scope>NUCLEOTIDE SEQUENCE</scope>
</reference>
<dbReference type="Proteomes" id="UP001178507">
    <property type="component" value="Unassembled WGS sequence"/>
</dbReference>
<evidence type="ECO:0000313" key="1">
    <source>
        <dbReference type="EMBL" id="CAJ1377262.1"/>
    </source>
</evidence>
<gene>
    <name evidence="1" type="ORF">EVOR1521_LOCUS6105</name>
</gene>
<name>A0AA36HXQ0_9DINO</name>
<evidence type="ECO:0000313" key="2">
    <source>
        <dbReference type="Proteomes" id="UP001178507"/>
    </source>
</evidence>
<protein>
    <submittedName>
        <fullName evidence="1">Uncharacterized protein</fullName>
    </submittedName>
</protein>
<dbReference type="EMBL" id="CAUJNA010000451">
    <property type="protein sequence ID" value="CAJ1377262.1"/>
    <property type="molecule type" value="Genomic_DNA"/>
</dbReference>